<comment type="caution">
    <text evidence="2">The sequence shown here is derived from an EMBL/GenBank/DDBJ whole genome shotgun (WGS) entry which is preliminary data.</text>
</comment>
<keyword evidence="3" id="KW-1185">Reference proteome</keyword>
<feature type="non-terminal residue" evidence="2">
    <location>
        <position position="1"/>
    </location>
</feature>
<dbReference type="PANTHER" id="PTHR31973">
    <property type="entry name" value="POLYPROTEIN, PUTATIVE-RELATED"/>
    <property type="match status" value="1"/>
</dbReference>
<protein>
    <recommendedName>
        <fullName evidence="1">MULE transposase domain-containing protein</fullName>
    </recommendedName>
</protein>
<dbReference type="AlphaFoldDB" id="A0A392NS40"/>
<feature type="domain" description="MULE transposase" evidence="1">
    <location>
        <begin position="111"/>
        <end position="159"/>
    </location>
</feature>
<evidence type="ECO:0000259" key="1">
    <source>
        <dbReference type="Pfam" id="PF10551"/>
    </source>
</evidence>
<dbReference type="Proteomes" id="UP000265520">
    <property type="component" value="Unassembled WGS sequence"/>
</dbReference>
<proteinExistence type="predicted"/>
<sequence>SSDPDESDEDRGGPKAEKFRRCQLNATFQFKKVGREMRAKKIATRLLDGDADNQYAMLWRYADELRRVSKGNTIKINVERPDPSLLPRFGSFYFCFEGSKKGFIHGCRPFIGVDGCYLKTKYGGQLLIVVGKDPNDQYFPLAFRVIETETKDSWRWFLKLLMEDIGQ</sequence>
<dbReference type="Pfam" id="PF10551">
    <property type="entry name" value="MULE"/>
    <property type="match status" value="1"/>
</dbReference>
<evidence type="ECO:0000313" key="2">
    <source>
        <dbReference type="EMBL" id="MCI01969.1"/>
    </source>
</evidence>
<accession>A0A392NS40</accession>
<dbReference type="EMBL" id="LXQA010047703">
    <property type="protein sequence ID" value="MCI01969.1"/>
    <property type="molecule type" value="Genomic_DNA"/>
</dbReference>
<dbReference type="InterPro" id="IPR018289">
    <property type="entry name" value="MULE_transposase_dom"/>
</dbReference>
<reference evidence="2 3" key="1">
    <citation type="journal article" date="2018" name="Front. Plant Sci.">
        <title>Red Clover (Trifolium pratense) and Zigzag Clover (T. medium) - A Picture of Genomic Similarities and Differences.</title>
        <authorList>
            <person name="Dluhosova J."/>
            <person name="Istvanek J."/>
            <person name="Nedelnik J."/>
            <person name="Repkova J."/>
        </authorList>
    </citation>
    <scope>NUCLEOTIDE SEQUENCE [LARGE SCALE GENOMIC DNA]</scope>
    <source>
        <strain evidence="3">cv. 10/8</strain>
        <tissue evidence="2">Leaf</tissue>
    </source>
</reference>
<evidence type="ECO:0000313" key="3">
    <source>
        <dbReference type="Proteomes" id="UP000265520"/>
    </source>
</evidence>
<organism evidence="2 3">
    <name type="scientific">Trifolium medium</name>
    <dbReference type="NCBI Taxonomy" id="97028"/>
    <lineage>
        <taxon>Eukaryota</taxon>
        <taxon>Viridiplantae</taxon>
        <taxon>Streptophyta</taxon>
        <taxon>Embryophyta</taxon>
        <taxon>Tracheophyta</taxon>
        <taxon>Spermatophyta</taxon>
        <taxon>Magnoliopsida</taxon>
        <taxon>eudicotyledons</taxon>
        <taxon>Gunneridae</taxon>
        <taxon>Pentapetalae</taxon>
        <taxon>rosids</taxon>
        <taxon>fabids</taxon>
        <taxon>Fabales</taxon>
        <taxon>Fabaceae</taxon>
        <taxon>Papilionoideae</taxon>
        <taxon>50 kb inversion clade</taxon>
        <taxon>NPAAA clade</taxon>
        <taxon>Hologalegina</taxon>
        <taxon>IRL clade</taxon>
        <taxon>Trifolieae</taxon>
        <taxon>Trifolium</taxon>
    </lineage>
</organism>
<dbReference type="PANTHER" id="PTHR31973:SF195">
    <property type="entry name" value="MUDR FAMILY TRANSPOSASE"/>
    <property type="match status" value="1"/>
</dbReference>
<name>A0A392NS40_9FABA</name>